<protein>
    <recommendedName>
        <fullName evidence="4">DUF1344 domain-containing protein</fullName>
    </recommendedName>
</protein>
<proteinExistence type="predicted"/>
<keyword evidence="1" id="KW-0732">Signal</keyword>
<comment type="caution">
    <text evidence="2">The sequence shown here is derived from an EMBL/GenBank/DDBJ whole genome shotgun (WGS) entry which is preliminary data.</text>
</comment>
<feature type="signal peptide" evidence="1">
    <location>
        <begin position="1"/>
        <end position="22"/>
    </location>
</feature>
<keyword evidence="3" id="KW-1185">Reference proteome</keyword>
<feature type="chain" id="PRO_5031168027" description="DUF1344 domain-containing protein" evidence="1">
    <location>
        <begin position="23"/>
        <end position="87"/>
    </location>
</feature>
<dbReference type="AlphaFoldDB" id="A0A7W7YYQ4"/>
<sequence>MRLLIAALMATASFLSPLVASAESADVEAVITKVDTANLSLSLDDGKKYQAPEEFNFEGLEPGVKVLVFYTEVDGKRVINDLEVLQQ</sequence>
<evidence type="ECO:0000313" key="2">
    <source>
        <dbReference type="EMBL" id="MBB5044722.1"/>
    </source>
</evidence>
<name>A0A7W7YYQ4_9HYPH</name>
<evidence type="ECO:0008006" key="4">
    <source>
        <dbReference type="Google" id="ProtNLM"/>
    </source>
</evidence>
<dbReference type="Pfam" id="PF07076">
    <property type="entry name" value="DUF1344"/>
    <property type="match status" value="1"/>
</dbReference>
<dbReference type="EMBL" id="JACHIK010000020">
    <property type="protein sequence ID" value="MBB5044722.1"/>
    <property type="molecule type" value="Genomic_DNA"/>
</dbReference>
<dbReference type="RefSeq" id="WP_184146275.1">
    <property type="nucleotide sequence ID" value="NZ_JACHIK010000020.1"/>
</dbReference>
<gene>
    <name evidence="2" type="ORF">HNQ66_004149</name>
</gene>
<evidence type="ECO:0000313" key="3">
    <source>
        <dbReference type="Proteomes" id="UP000535406"/>
    </source>
</evidence>
<dbReference type="InterPro" id="IPR009780">
    <property type="entry name" value="DUF1344"/>
</dbReference>
<dbReference type="Proteomes" id="UP000535406">
    <property type="component" value="Unassembled WGS sequence"/>
</dbReference>
<reference evidence="2 3" key="1">
    <citation type="submission" date="2020-08" db="EMBL/GenBank/DDBJ databases">
        <title>Genomic Encyclopedia of Type Strains, Phase IV (KMG-IV): sequencing the most valuable type-strain genomes for metagenomic binning, comparative biology and taxonomic classification.</title>
        <authorList>
            <person name="Goeker M."/>
        </authorList>
    </citation>
    <scope>NUCLEOTIDE SEQUENCE [LARGE SCALE GENOMIC DNA]</scope>
    <source>
        <strain evidence="2 3">DSM 21319</strain>
    </source>
</reference>
<organism evidence="2 3">
    <name type="scientific">Shinella fusca</name>
    <dbReference type="NCBI Taxonomy" id="544480"/>
    <lineage>
        <taxon>Bacteria</taxon>
        <taxon>Pseudomonadati</taxon>
        <taxon>Pseudomonadota</taxon>
        <taxon>Alphaproteobacteria</taxon>
        <taxon>Hyphomicrobiales</taxon>
        <taxon>Rhizobiaceae</taxon>
        <taxon>Shinella</taxon>
    </lineage>
</organism>
<evidence type="ECO:0000256" key="1">
    <source>
        <dbReference type="SAM" id="SignalP"/>
    </source>
</evidence>
<accession>A0A7W7YYQ4</accession>